<accession>W1NJ53</accession>
<sequence>MEERENVEGSVPTNPSQLSPSSYVEKPSSASETVNPPLVNIDIEDQNSMLKQSVLEISASQAPSGPDSVVSKPSTEVLEQEVKDAKTTQSSVHSVLLPHPLDSEKTEAKNRNTDSFSSQAPSGPDSVVSKPSAEVLEQEVEDAKTTQSSVHSILLPHPLDSERTEAKNWNTDIKVSVLEVSASSASLESDSVVSKPKLEESKQAVEDARTRESLVHDSSLPHSLDDKSDETSEISVQLGKDDGKLHIDGVISIDISNDTSATKDSVHTVSGQPLADVSVIKNQIQEHTTLPSENVKQSDQVLYRGLVDTRAPFESVKEAVTMFGGIIDWKAHKIQTMERRRLVELELEKVQKELPEWKKQLDIAEEAKASILQELDSTKKLIEELRLNLEKAQTEEEQAKQDAELAQLRVKELEQGITEEASVASKAQLDVAKARYASAVADLKSAKDELETLRKEYVSLLKERDDAIKKAEEATSSSKEIEKTVEELTLELIATKESLESVHTLHLEVEEQRVAAAMARERESRKWETEIKQAERELERLNEELLSSKDIHLKLETATSLLLSLKAELAAYMQARLKSEKETSEPEEGSRSEREGSEKVQTDVLASIASTQTELEEVRGSIEKAKDDVQILKVAATSLKADLEREKAALTSMRQREGMASVAIAALEAELDRVKSEVGLVQEREKQARERMLELPKELQRTAMEADQAKAEAQLAREGLRKVTELSEQAKASASTIESRLQAAIKEIEAAKASEKLALAAIKALHESEAGGEPLNETGVTLSLEEYYELSKRAHEAEEQANTRVAIAVSQIDVAKEAELKSLEILEEANKELRERKEALEVALEKAERAKEGKLGVEQELRKWRADHEQRRKASDSQNAQWIGSNQRVVEERKESKASFENLGNEAVSFEQKVLTSDSDLEGIGAPKSKSKKKRSFFPRIVTLLSRRRNSN</sequence>
<feature type="compositionally biased region" description="Basic and acidic residues" evidence="4">
    <location>
        <begin position="577"/>
        <end position="601"/>
    </location>
</feature>
<protein>
    <recommendedName>
        <fullName evidence="7">RPW8 domain-containing protein</fullName>
    </recommendedName>
</protein>
<dbReference type="OrthoDB" id="1931671at2759"/>
<feature type="compositionally biased region" description="Low complexity" evidence="4">
    <location>
        <begin position="184"/>
        <end position="194"/>
    </location>
</feature>
<dbReference type="GO" id="GO:0005829">
    <property type="term" value="C:cytosol"/>
    <property type="evidence" value="ECO:0000318"/>
    <property type="project" value="GO_Central"/>
</dbReference>
<feature type="compositionally biased region" description="Basic and acidic residues" evidence="4">
    <location>
        <begin position="866"/>
        <end position="875"/>
    </location>
</feature>
<dbReference type="PANTHER" id="PTHR32054:SF31">
    <property type="entry name" value="PROTEIN WEAK CHLOROPLAST MOVEMENT UNDER BLUE LIGHT 1"/>
    <property type="match status" value="1"/>
</dbReference>
<evidence type="ECO:0000313" key="6">
    <source>
        <dbReference type="Proteomes" id="UP000017836"/>
    </source>
</evidence>
<evidence type="ECO:0000256" key="4">
    <source>
        <dbReference type="SAM" id="MobiDB-lite"/>
    </source>
</evidence>
<evidence type="ECO:0000313" key="5">
    <source>
        <dbReference type="EMBL" id="ERM95807.1"/>
    </source>
</evidence>
<name>W1NJ53_AMBTC</name>
<dbReference type="Pfam" id="PF05701">
    <property type="entry name" value="WEMBL"/>
    <property type="match status" value="1"/>
</dbReference>
<evidence type="ECO:0008006" key="7">
    <source>
        <dbReference type="Google" id="ProtNLM"/>
    </source>
</evidence>
<dbReference type="HOGENOM" id="CLU_008410_1_0_1"/>
<keyword evidence="2 3" id="KW-0175">Coiled coil</keyword>
<proteinExistence type="inferred from homology"/>
<feature type="compositionally biased region" description="Polar residues" evidence="4">
    <location>
        <begin position="11"/>
        <end position="34"/>
    </location>
</feature>
<dbReference type="Gramene" id="ERM95807">
    <property type="protein sequence ID" value="ERM95807"/>
    <property type="gene ID" value="AMTR_s00060p00027040"/>
</dbReference>
<dbReference type="EMBL" id="KI397373">
    <property type="protein sequence ID" value="ERM95807.1"/>
    <property type="molecule type" value="Genomic_DNA"/>
</dbReference>
<gene>
    <name evidence="5" type="ORF">AMTR_s00060p00027040</name>
</gene>
<dbReference type="InterPro" id="IPR008545">
    <property type="entry name" value="Web"/>
</dbReference>
<evidence type="ECO:0000256" key="3">
    <source>
        <dbReference type="SAM" id="Coils"/>
    </source>
</evidence>
<dbReference type="STRING" id="13333.W1NJ53"/>
<dbReference type="GO" id="GO:0009904">
    <property type="term" value="P:chloroplast accumulation movement"/>
    <property type="evidence" value="ECO:0000318"/>
    <property type="project" value="GO_Central"/>
</dbReference>
<feature type="region of interest" description="Disordered" evidence="4">
    <location>
        <begin position="1"/>
        <end position="166"/>
    </location>
</feature>
<dbReference type="OMA" id="HANEQQS"/>
<feature type="coiled-coil region" evidence="3">
    <location>
        <begin position="517"/>
        <end position="551"/>
    </location>
</feature>
<feature type="compositionally biased region" description="Basic and acidic residues" evidence="4">
    <location>
        <begin position="196"/>
        <end position="215"/>
    </location>
</feature>
<feature type="region of interest" description="Disordered" evidence="4">
    <location>
        <begin position="184"/>
        <end position="231"/>
    </location>
</feature>
<evidence type="ECO:0000256" key="1">
    <source>
        <dbReference type="ARBA" id="ARBA00005485"/>
    </source>
</evidence>
<feature type="coiled-coil region" evidence="3">
    <location>
        <begin position="816"/>
        <end position="850"/>
    </location>
</feature>
<dbReference type="GO" id="GO:0009903">
    <property type="term" value="P:chloroplast avoidance movement"/>
    <property type="evidence" value="ECO:0000318"/>
    <property type="project" value="GO_Central"/>
</dbReference>
<dbReference type="eggNOG" id="ENOG502QQFI">
    <property type="taxonomic scope" value="Eukaryota"/>
</dbReference>
<evidence type="ECO:0000256" key="2">
    <source>
        <dbReference type="ARBA" id="ARBA00023054"/>
    </source>
</evidence>
<dbReference type="AlphaFoldDB" id="W1NJ53"/>
<feature type="coiled-coil region" evidence="3">
    <location>
        <begin position="340"/>
        <end position="491"/>
    </location>
</feature>
<feature type="region of interest" description="Disordered" evidence="4">
    <location>
        <begin position="866"/>
        <end position="888"/>
    </location>
</feature>
<dbReference type="KEGG" id="atr:18423744"/>
<feature type="coiled-coil region" evidence="3">
    <location>
        <begin position="608"/>
        <end position="684"/>
    </location>
</feature>
<comment type="similarity">
    <text evidence="1">Belongs to the WEB family.</text>
</comment>
<organism evidence="5 6">
    <name type="scientific">Amborella trichopoda</name>
    <dbReference type="NCBI Taxonomy" id="13333"/>
    <lineage>
        <taxon>Eukaryota</taxon>
        <taxon>Viridiplantae</taxon>
        <taxon>Streptophyta</taxon>
        <taxon>Embryophyta</taxon>
        <taxon>Tracheophyta</taxon>
        <taxon>Spermatophyta</taxon>
        <taxon>Magnoliopsida</taxon>
        <taxon>Amborellales</taxon>
        <taxon>Amborellaceae</taxon>
        <taxon>Amborella</taxon>
    </lineage>
</organism>
<dbReference type="PANTHER" id="PTHR32054">
    <property type="entry name" value="HEAVY CHAIN, PUTATIVE, EXPRESSED-RELATED-RELATED"/>
    <property type="match status" value="1"/>
</dbReference>
<feature type="compositionally biased region" description="Basic and acidic residues" evidence="4">
    <location>
        <begin position="101"/>
        <end position="112"/>
    </location>
</feature>
<feature type="region of interest" description="Disordered" evidence="4">
    <location>
        <begin position="577"/>
        <end position="602"/>
    </location>
</feature>
<reference evidence="6" key="1">
    <citation type="journal article" date="2013" name="Science">
        <title>The Amborella genome and the evolution of flowering plants.</title>
        <authorList>
            <consortium name="Amborella Genome Project"/>
        </authorList>
    </citation>
    <scope>NUCLEOTIDE SEQUENCE [LARGE SCALE GENOMIC DNA]</scope>
</reference>
<dbReference type="Proteomes" id="UP000017836">
    <property type="component" value="Unassembled WGS sequence"/>
</dbReference>
<keyword evidence="6" id="KW-1185">Reference proteome</keyword>
<feature type="compositionally biased region" description="Polar residues" evidence="4">
    <location>
        <begin position="876"/>
        <end position="888"/>
    </location>
</feature>